<evidence type="ECO:0000313" key="1">
    <source>
        <dbReference type="EMBL" id="KIU19235.1"/>
    </source>
</evidence>
<dbReference type="KEGG" id="wcb:AO080_04075"/>
<accession>A0A0D1LF54</accession>
<comment type="caution">
    <text evidence="1">The sequence shown here is derived from an EMBL/GenBank/DDBJ whole genome shotgun (WGS) entry which is preliminary data.</text>
</comment>
<name>A0A0D1LF54_9LACO</name>
<protein>
    <submittedName>
        <fullName evidence="1">Uncharacterized protein</fullName>
    </submittedName>
</protein>
<dbReference type="AlphaFoldDB" id="A0A0D1LF54"/>
<dbReference type="RefSeq" id="WP_043712425.1">
    <property type="nucleotide sequence ID" value="NZ_CP012873.1"/>
</dbReference>
<keyword evidence="2" id="KW-1185">Reference proteome</keyword>
<dbReference type="OrthoDB" id="3231851at2"/>
<dbReference type="eggNOG" id="ENOG50348WF">
    <property type="taxonomic scope" value="Bacteria"/>
</dbReference>
<dbReference type="EMBL" id="JWHU01000042">
    <property type="protein sequence ID" value="KIU19235.1"/>
    <property type="molecule type" value="Genomic_DNA"/>
</dbReference>
<proteinExistence type="predicted"/>
<gene>
    <name evidence="1" type="ORF">QX99_02270</name>
</gene>
<organism evidence="1 2">
    <name type="scientific">Weissella cibaria</name>
    <dbReference type="NCBI Taxonomy" id="137591"/>
    <lineage>
        <taxon>Bacteria</taxon>
        <taxon>Bacillati</taxon>
        <taxon>Bacillota</taxon>
        <taxon>Bacilli</taxon>
        <taxon>Lactobacillales</taxon>
        <taxon>Lactobacillaceae</taxon>
        <taxon>Weissella</taxon>
    </lineage>
</organism>
<evidence type="ECO:0000313" key="2">
    <source>
        <dbReference type="Proteomes" id="UP000032287"/>
    </source>
</evidence>
<dbReference type="PATRIC" id="fig|137591.25.peg.2229"/>
<sequence length="160" mass="18410">MTTLLEFGSAWLIFTFSLYQGLLELNEQLSVVREQKGQSEKKVSPWLWLLPPLKVRNEKKRTLKILAENNVSRDQLSKVIGFLDKATGWFYVALGGWLLAIAETYSLVEEHVEEHTILIFVIVLILLTGMGIANGFYRTSDKRKKKALMELENQLQQLNK</sequence>
<dbReference type="Proteomes" id="UP000032287">
    <property type="component" value="Unassembled WGS sequence"/>
</dbReference>
<reference evidence="1 2" key="1">
    <citation type="journal article" date="2015" name="Microbiology (Mosc.)">
        <title>Genomics of the Weissella cibaria species with an examination of its metabolic traits.</title>
        <authorList>
            <person name="Lynch K.M."/>
            <person name="Lucid A."/>
            <person name="Arendt E.K."/>
            <person name="Sleator R.D."/>
            <person name="Lucey B."/>
            <person name="Coffey A."/>
        </authorList>
    </citation>
    <scope>NUCLEOTIDE SEQUENCE [LARGE SCALE GENOMIC DNA]</scope>
    <source>
        <strain evidence="1 2">MG1</strain>
    </source>
</reference>